<comment type="catalytic activity">
    <reaction evidence="1">
        <text>ATP + protein L-histidine = ADP + protein N-phospho-L-histidine.</text>
        <dbReference type="EC" id="2.7.13.3"/>
    </reaction>
</comment>
<evidence type="ECO:0000256" key="12">
    <source>
        <dbReference type="ARBA" id="ARBA00023012"/>
    </source>
</evidence>
<evidence type="ECO:0000256" key="6">
    <source>
        <dbReference type="ARBA" id="ARBA00022679"/>
    </source>
</evidence>
<keyword evidence="4" id="KW-1003">Cell membrane</keyword>
<evidence type="ECO:0000256" key="1">
    <source>
        <dbReference type="ARBA" id="ARBA00000085"/>
    </source>
</evidence>
<evidence type="ECO:0000256" key="13">
    <source>
        <dbReference type="ARBA" id="ARBA00023136"/>
    </source>
</evidence>
<dbReference type="STRING" id="443254.Marpi_1010"/>
<dbReference type="InterPro" id="IPR029016">
    <property type="entry name" value="GAF-like_dom_sf"/>
</dbReference>
<organism evidence="17 18">
    <name type="scientific">Marinitoga piezophila (strain DSM 14283 / JCM 11233 / KA3)</name>
    <dbReference type="NCBI Taxonomy" id="443254"/>
    <lineage>
        <taxon>Bacteria</taxon>
        <taxon>Thermotogati</taxon>
        <taxon>Thermotogota</taxon>
        <taxon>Thermotogae</taxon>
        <taxon>Petrotogales</taxon>
        <taxon>Petrotogaceae</taxon>
        <taxon>Marinitoga</taxon>
    </lineage>
</organism>
<evidence type="ECO:0000256" key="10">
    <source>
        <dbReference type="ARBA" id="ARBA00022840"/>
    </source>
</evidence>
<evidence type="ECO:0000256" key="4">
    <source>
        <dbReference type="ARBA" id="ARBA00022475"/>
    </source>
</evidence>
<evidence type="ECO:0000256" key="9">
    <source>
        <dbReference type="ARBA" id="ARBA00022777"/>
    </source>
</evidence>
<keyword evidence="13 14" id="KW-0472">Membrane</keyword>
<dbReference type="KEGG" id="mpz:Marpi_1010"/>
<dbReference type="eggNOG" id="COG3275">
    <property type="taxonomic scope" value="Bacteria"/>
</dbReference>
<feature type="domain" description="Signal transduction histidine kinase internal region" evidence="15">
    <location>
        <begin position="364"/>
        <end position="441"/>
    </location>
</feature>
<sequence>MLKDSISFLLLERVSLILVITYIIMQTYFIKKIFGNTLVVKNKLILGIIGGFLGILGTIFGIPYNGAIVNYRDIGVILSGMIGGMPGGLVAGIIAATFRLFLGGITAVPCFFGTISAGLISGFISQYYGRKHFTFFRTLFYTAVIEIIHLTYVLLMVKPFEVAYNITFNILFPMVITNALGVSFLNFMIINMEEKLEYTTENAINSIFVIMERSLNTIKDGFTERSAREIAKTILDNTSFEAVALTDKKKILAHVGIGDDHHYSGIPIKTEATKKVIKSGQGLKIVGKKGINCPYPNCPLYSAIIVPLENVEGKLIGTLKLYYSRNNTIKNSDIVFGKKLAQTLSLIISTAKINEELKMATEEKLRELMANLSPHFLFNTLNAIKYISKKEPEKVNKFIDDLSELLRYTLYENSTYVTLNKELTFTKNYLSLMKLRFKDKINYNVEDYEKYSEILVPPFILQPIVENSIKHGMKDTILNINIRFLEKENSFYIYVEDDGKGMLNSRKKGKGLTLIENRLKSLYNDDYNFSIKSGLFGGTTVEIKIPKKVGETID</sequence>
<protein>
    <recommendedName>
        <fullName evidence="3">histidine kinase</fullName>
        <ecNumber evidence="3">2.7.13.3</ecNumber>
    </recommendedName>
</protein>
<dbReference type="SUPFAM" id="SSF55874">
    <property type="entry name" value="ATPase domain of HSP90 chaperone/DNA topoisomerase II/histidine kinase"/>
    <property type="match status" value="1"/>
</dbReference>
<evidence type="ECO:0000259" key="15">
    <source>
        <dbReference type="Pfam" id="PF06580"/>
    </source>
</evidence>
<keyword evidence="11 14" id="KW-1133">Transmembrane helix</keyword>
<dbReference type="SUPFAM" id="SSF55781">
    <property type="entry name" value="GAF domain-like"/>
    <property type="match status" value="1"/>
</dbReference>
<keyword evidence="7 14" id="KW-0812">Transmembrane</keyword>
<keyword evidence="6" id="KW-0808">Transferase</keyword>
<reference evidence="18" key="2">
    <citation type="submission" date="2012-01" db="EMBL/GenBank/DDBJ databases">
        <title>Complete sequence of chromosome of Marinitoga piezophila KA3.</title>
        <authorList>
            <person name="Lucas S."/>
            <person name="Han J."/>
            <person name="Lapidus A."/>
            <person name="Cheng J.-F."/>
            <person name="Goodwin L."/>
            <person name="Pitluck S."/>
            <person name="Peters L."/>
            <person name="Mikhailova N."/>
            <person name="Teshima H."/>
            <person name="Detter J.C."/>
            <person name="Han C."/>
            <person name="Tapia R."/>
            <person name="Land M."/>
            <person name="Hauser L."/>
            <person name="Kyrpides N."/>
            <person name="Ivanova N."/>
            <person name="Pagani I."/>
            <person name="Jebbar M."/>
            <person name="Vannier P."/>
            <person name="Oger P."/>
            <person name="Cario A."/>
            <person name="Bartlett D."/>
            <person name="Noll K.M."/>
            <person name="Woyke T."/>
        </authorList>
    </citation>
    <scope>NUCLEOTIDE SEQUENCE [LARGE SCALE GENOMIC DNA]</scope>
    <source>
        <strain evidence="18">DSM 14283 / JCM 11233 / KA3</strain>
    </source>
</reference>
<dbReference type="AlphaFoldDB" id="H2J7T1"/>
<comment type="subcellular location">
    <subcellularLocation>
        <location evidence="2">Cell membrane</location>
        <topology evidence="2">Multi-pass membrane protein</topology>
    </subcellularLocation>
</comment>
<keyword evidence="18" id="KW-1185">Reference proteome</keyword>
<dbReference type="PANTHER" id="PTHR34220:SF7">
    <property type="entry name" value="SENSOR HISTIDINE KINASE YPDA"/>
    <property type="match status" value="1"/>
</dbReference>
<dbReference type="HOGENOM" id="CLU_020473_3_3_0"/>
<feature type="transmembrane region" description="Helical" evidence="14">
    <location>
        <begin position="135"/>
        <end position="155"/>
    </location>
</feature>
<dbReference type="Pfam" id="PF07694">
    <property type="entry name" value="5TM-5TMR_LYT"/>
    <property type="match status" value="1"/>
</dbReference>
<name>H2J7T1_MARPK</name>
<dbReference type="Gene3D" id="3.30.565.10">
    <property type="entry name" value="Histidine kinase-like ATPase, C-terminal domain"/>
    <property type="match status" value="1"/>
</dbReference>
<dbReference type="GO" id="GO:0000155">
    <property type="term" value="F:phosphorelay sensor kinase activity"/>
    <property type="evidence" value="ECO:0007669"/>
    <property type="project" value="InterPro"/>
</dbReference>
<gene>
    <name evidence="17" type="ordered locus">Marpi_1010</name>
</gene>
<dbReference type="GO" id="GO:0005524">
    <property type="term" value="F:ATP binding"/>
    <property type="evidence" value="ECO:0007669"/>
    <property type="project" value="UniProtKB-KW"/>
</dbReference>
<dbReference type="Pfam" id="PF06580">
    <property type="entry name" value="His_kinase"/>
    <property type="match status" value="1"/>
</dbReference>
<feature type="transmembrane region" description="Helical" evidence="14">
    <location>
        <begin position="167"/>
        <end position="190"/>
    </location>
</feature>
<evidence type="ECO:0000313" key="17">
    <source>
        <dbReference type="EMBL" id="AEX85422.1"/>
    </source>
</evidence>
<evidence type="ECO:0000256" key="14">
    <source>
        <dbReference type="SAM" id="Phobius"/>
    </source>
</evidence>
<evidence type="ECO:0000256" key="11">
    <source>
        <dbReference type="ARBA" id="ARBA00022989"/>
    </source>
</evidence>
<keyword evidence="5" id="KW-0597">Phosphoprotein</keyword>
<dbReference type="GO" id="GO:0005886">
    <property type="term" value="C:plasma membrane"/>
    <property type="evidence" value="ECO:0007669"/>
    <property type="project" value="UniProtKB-SubCell"/>
</dbReference>
<dbReference type="InterPro" id="IPR010559">
    <property type="entry name" value="Sig_transdc_His_kin_internal"/>
</dbReference>
<evidence type="ECO:0000256" key="3">
    <source>
        <dbReference type="ARBA" id="ARBA00012438"/>
    </source>
</evidence>
<keyword evidence="12" id="KW-0902">Two-component regulatory system</keyword>
<evidence type="ECO:0000259" key="16">
    <source>
        <dbReference type="Pfam" id="PF07694"/>
    </source>
</evidence>
<feature type="transmembrane region" description="Helical" evidence="14">
    <location>
        <begin position="44"/>
        <end position="64"/>
    </location>
</feature>
<keyword evidence="8" id="KW-0547">Nucleotide-binding</keyword>
<dbReference type="PANTHER" id="PTHR34220">
    <property type="entry name" value="SENSOR HISTIDINE KINASE YPDA"/>
    <property type="match status" value="1"/>
</dbReference>
<evidence type="ECO:0000256" key="5">
    <source>
        <dbReference type="ARBA" id="ARBA00022553"/>
    </source>
</evidence>
<feature type="transmembrane region" description="Helical" evidence="14">
    <location>
        <begin position="6"/>
        <end position="24"/>
    </location>
</feature>
<dbReference type="EMBL" id="CP003257">
    <property type="protein sequence ID" value="AEX85422.1"/>
    <property type="molecule type" value="Genomic_DNA"/>
</dbReference>
<dbReference type="InterPro" id="IPR036890">
    <property type="entry name" value="HATPase_C_sf"/>
</dbReference>
<reference evidence="17 18" key="1">
    <citation type="journal article" date="2012" name="J. Bacteriol.">
        <title>Complete Genome Sequence of the Thermophilic, Piezophilic, Heterotrophic Bacterium Marinitoga piezophila KA3.</title>
        <authorList>
            <person name="Lucas S."/>
            <person name="Han J."/>
            <person name="Lapidus A."/>
            <person name="Cheng J.F."/>
            <person name="Goodwin L.A."/>
            <person name="Pitluck S."/>
            <person name="Peters L."/>
            <person name="Mikhailova N."/>
            <person name="Teshima H."/>
            <person name="Detter J.C."/>
            <person name="Han C."/>
            <person name="Tapia R."/>
            <person name="Land M."/>
            <person name="Hauser L."/>
            <person name="Kyrpides N.C."/>
            <person name="Ivanova N."/>
            <person name="Pagani I."/>
            <person name="Vannier P."/>
            <person name="Oger P."/>
            <person name="Bartlett D.H."/>
            <person name="Noll K.M."/>
            <person name="Woyke T."/>
            <person name="Jebbar M."/>
        </authorList>
    </citation>
    <scope>NUCLEOTIDE SEQUENCE [LARGE SCALE GENOMIC DNA]</scope>
    <source>
        <strain evidence="18">DSM 14283 / JCM 11233 / KA3</strain>
    </source>
</reference>
<dbReference type="InterPro" id="IPR050640">
    <property type="entry name" value="Bact_2-comp_sensor_kinase"/>
</dbReference>
<evidence type="ECO:0000256" key="8">
    <source>
        <dbReference type="ARBA" id="ARBA00022741"/>
    </source>
</evidence>
<feature type="domain" description="Signal transduction histidine kinase 5TM receptor LytS transmembrane region" evidence="16">
    <location>
        <begin position="28"/>
        <end position="189"/>
    </location>
</feature>
<accession>H2J7T1</accession>
<feature type="transmembrane region" description="Helical" evidence="14">
    <location>
        <begin position="76"/>
        <end position="98"/>
    </location>
</feature>
<dbReference type="Proteomes" id="UP000007161">
    <property type="component" value="Chromosome"/>
</dbReference>
<evidence type="ECO:0000313" key="18">
    <source>
        <dbReference type="Proteomes" id="UP000007161"/>
    </source>
</evidence>
<evidence type="ECO:0000256" key="2">
    <source>
        <dbReference type="ARBA" id="ARBA00004651"/>
    </source>
</evidence>
<dbReference type="InterPro" id="IPR011620">
    <property type="entry name" value="Sig_transdc_His_kinase_LytS_TM"/>
</dbReference>
<dbReference type="EC" id="2.7.13.3" evidence="3"/>
<feature type="transmembrane region" description="Helical" evidence="14">
    <location>
        <begin position="110"/>
        <end position="129"/>
    </location>
</feature>
<dbReference type="GO" id="GO:0071555">
    <property type="term" value="P:cell wall organization"/>
    <property type="evidence" value="ECO:0007669"/>
    <property type="project" value="InterPro"/>
</dbReference>
<keyword evidence="9" id="KW-0418">Kinase</keyword>
<evidence type="ECO:0000256" key="7">
    <source>
        <dbReference type="ARBA" id="ARBA00022692"/>
    </source>
</evidence>
<keyword evidence="10" id="KW-0067">ATP-binding</keyword>
<proteinExistence type="predicted"/>
<dbReference type="Gene3D" id="3.30.450.40">
    <property type="match status" value="1"/>
</dbReference>
<dbReference type="RefSeq" id="WP_014296494.1">
    <property type="nucleotide sequence ID" value="NC_016751.1"/>
</dbReference>